<dbReference type="OrthoDB" id="5189031at2"/>
<organism evidence="3 4">
    <name type="scientific">Neolewinella aurantiaca</name>
    <dbReference type="NCBI Taxonomy" id="2602767"/>
    <lineage>
        <taxon>Bacteria</taxon>
        <taxon>Pseudomonadati</taxon>
        <taxon>Bacteroidota</taxon>
        <taxon>Saprospiria</taxon>
        <taxon>Saprospirales</taxon>
        <taxon>Lewinellaceae</taxon>
        <taxon>Neolewinella</taxon>
    </lineage>
</organism>
<dbReference type="RefSeq" id="WP_147931605.1">
    <property type="nucleotide sequence ID" value="NZ_VOXD01000024.1"/>
</dbReference>
<keyword evidence="1" id="KW-0472">Membrane</keyword>
<feature type="transmembrane region" description="Helical" evidence="1">
    <location>
        <begin position="226"/>
        <end position="247"/>
    </location>
</feature>
<feature type="signal peptide" evidence="2">
    <location>
        <begin position="1"/>
        <end position="24"/>
    </location>
</feature>
<feature type="transmembrane region" description="Helical" evidence="1">
    <location>
        <begin position="144"/>
        <end position="165"/>
    </location>
</feature>
<protein>
    <recommendedName>
        <fullName evidence="5">Tryptophan-rich sensory protein</fullName>
    </recommendedName>
</protein>
<feature type="transmembrane region" description="Helical" evidence="1">
    <location>
        <begin position="49"/>
        <end position="71"/>
    </location>
</feature>
<accession>A0A5C7FCD1</accession>
<gene>
    <name evidence="3" type="ORF">FUA23_15160</name>
</gene>
<dbReference type="AlphaFoldDB" id="A0A5C7FCD1"/>
<comment type="caution">
    <text evidence="3">The sequence shown here is derived from an EMBL/GenBank/DDBJ whole genome shotgun (WGS) entry which is preliminary data.</text>
</comment>
<keyword evidence="1" id="KW-1133">Transmembrane helix</keyword>
<sequence>MNQRSSQYLALASMLVMLALYALNATGNFGPNPIGTTSTATSPLIVPAPYAFAIWGPIYIGLVVFAVFQLVKNRNDHPAWVSFRYWYAANVVANGLWLAAASYDWQWLSVGIIIFMLISLFRINQLLQVIESSGAKITYWLEHFVFSIYFAWVTLATVLNVASALKFYKWNGFGVPEVTWTIIMIVVAAFVTGYTSRRYRDAAYAGVVVWAFVALSIKHWGAQTQVLSYVGGAVAVLFVGLIFWLLSGRSAGKNNGRVEAG</sequence>
<dbReference type="EMBL" id="VOXD01000024">
    <property type="protein sequence ID" value="TXF88317.1"/>
    <property type="molecule type" value="Genomic_DNA"/>
</dbReference>
<reference evidence="3 4" key="1">
    <citation type="submission" date="2019-08" db="EMBL/GenBank/DDBJ databases">
        <title>Lewinella sp. strain SSH13 Genome sequencing and assembly.</title>
        <authorList>
            <person name="Kim I."/>
        </authorList>
    </citation>
    <scope>NUCLEOTIDE SEQUENCE [LARGE SCALE GENOMIC DNA]</scope>
    <source>
        <strain evidence="3 4">SSH13</strain>
    </source>
</reference>
<evidence type="ECO:0000256" key="2">
    <source>
        <dbReference type="SAM" id="SignalP"/>
    </source>
</evidence>
<dbReference type="PANTHER" id="PTHR33802:SF1">
    <property type="entry name" value="XK-RELATED PROTEIN"/>
    <property type="match status" value="1"/>
</dbReference>
<dbReference type="Proteomes" id="UP000321907">
    <property type="component" value="Unassembled WGS sequence"/>
</dbReference>
<keyword evidence="1" id="KW-0812">Transmembrane</keyword>
<proteinExistence type="predicted"/>
<evidence type="ECO:0000256" key="1">
    <source>
        <dbReference type="SAM" id="Phobius"/>
    </source>
</evidence>
<keyword evidence="4" id="KW-1185">Reference proteome</keyword>
<keyword evidence="2" id="KW-0732">Signal</keyword>
<dbReference type="PANTHER" id="PTHR33802">
    <property type="entry name" value="SI:CH211-161H7.5-RELATED"/>
    <property type="match status" value="1"/>
</dbReference>
<dbReference type="Gene3D" id="1.20.1260.100">
    <property type="entry name" value="TspO/MBR protein"/>
    <property type="match status" value="1"/>
</dbReference>
<feature type="chain" id="PRO_5022839876" description="Tryptophan-rich sensory protein" evidence="2">
    <location>
        <begin position="25"/>
        <end position="261"/>
    </location>
</feature>
<name>A0A5C7FCD1_9BACT</name>
<feature type="transmembrane region" description="Helical" evidence="1">
    <location>
        <begin position="177"/>
        <end position="195"/>
    </location>
</feature>
<feature type="transmembrane region" description="Helical" evidence="1">
    <location>
        <begin position="202"/>
        <end position="220"/>
    </location>
</feature>
<evidence type="ECO:0000313" key="3">
    <source>
        <dbReference type="EMBL" id="TXF88317.1"/>
    </source>
</evidence>
<feature type="transmembrane region" description="Helical" evidence="1">
    <location>
        <begin position="83"/>
        <end position="99"/>
    </location>
</feature>
<evidence type="ECO:0008006" key="5">
    <source>
        <dbReference type="Google" id="ProtNLM"/>
    </source>
</evidence>
<evidence type="ECO:0000313" key="4">
    <source>
        <dbReference type="Proteomes" id="UP000321907"/>
    </source>
</evidence>
<feature type="transmembrane region" description="Helical" evidence="1">
    <location>
        <begin position="105"/>
        <end position="123"/>
    </location>
</feature>
<dbReference type="InterPro" id="IPR038330">
    <property type="entry name" value="TspO/MBR-related_sf"/>
</dbReference>